<dbReference type="PANTHER" id="PTHR10848">
    <property type="entry name" value="MEIOTIC RECOMBINATION PROTEIN SPO11"/>
    <property type="match status" value="1"/>
</dbReference>
<dbReference type="GO" id="GO:0003918">
    <property type="term" value="F:DNA topoisomerase type II (double strand cut, ATP-hydrolyzing) activity"/>
    <property type="evidence" value="ECO:0007669"/>
    <property type="project" value="InterPro"/>
</dbReference>
<protein>
    <submittedName>
        <fullName evidence="3">Meiotic recombination protein SPO11-2</fullName>
    </submittedName>
</protein>
<dbReference type="InParanoid" id="A0A2P6NLN4"/>
<organism evidence="3 4">
    <name type="scientific">Planoprotostelium fungivorum</name>
    <dbReference type="NCBI Taxonomy" id="1890364"/>
    <lineage>
        <taxon>Eukaryota</taxon>
        <taxon>Amoebozoa</taxon>
        <taxon>Evosea</taxon>
        <taxon>Variosea</taxon>
        <taxon>Cavosteliida</taxon>
        <taxon>Cavosteliaceae</taxon>
        <taxon>Planoprotostelium</taxon>
    </lineage>
</organism>
<dbReference type="GO" id="GO:0042138">
    <property type="term" value="P:meiotic DNA double-strand break formation"/>
    <property type="evidence" value="ECO:0007669"/>
    <property type="project" value="TreeGrafter"/>
</dbReference>
<dbReference type="Gene3D" id="3.40.1360.10">
    <property type="match status" value="1"/>
</dbReference>
<comment type="similarity">
    <text evidence="1">Belongs to the TOP6A family.</text>
</comment>
<dbReference type="Proteomes" id="UP000241769">
    <property type="component" value="Unassembled WGS sequence"/>
</dbReference>
<dbReference type="STRING" id="1890364.A0A2P6NLN4"/>
<keyword evidence="1" id="KW-0238">DNA-binding</keyword>
<gene>
    <name evidence="3" type="ORF">PROFUN_07539</name>
</gene>
<dbReference type="PRINTS" id="PR01550">
    <property type="entry name" value="TOP6AFAMILY"/>
</dbReference>
<dbReference type="EMBL" id="MDYQ01000055">
    <property type="protein sequence ID" value="PRP84885.1"/>
    <property type="molecule type" value="Genomic_DNA"/>
</dbReference>
<dbReference type="OrthoDB" id="5377392at2759"/>
<dbReference type="InterPro" id="IPR036078">
    <property type="entry name" value="Spo11/TopoVI_A_sf"/>
</dbReference>
<proteinExistence type="inferred from homology"/>
<comment type="caution">
    <text evidence="1">Lacks conserved residue(s) required for the propagation of feature annotation.</text>
</comment>
<evidence type="ECO:0000259" key="2">
    <source>
        <dbReference type="Pfam" id="PF21180"/>
    </source>
</evidence>
<dbReference type="GO" id="GO:0000228">
    <property type="term" value="C:nuclear chromosome"/>
    <property type="evidence" value="ECO:0007669"/>
    <property type="project" value="TreeGrafter"/>
</dbReference>
<dbReference type="GO" id="GO:0000706">
    <property type="term" value="P:meiotic DNA double-strand break processing"/>
    <property type="evidence" value="ECO:0007669"/>
    <property type="project" value="TreeGrafter"/>
</dbReference>
<dbReference type="GO" id="GO:0003677">
    <property type="term" value="F:DNA binding"/>
    <property type="evidence" value="ECO:0007669"/>
    <property type="project" value="UniProtKB-UniRule"/>
</dbReference>
<comment type="caution">
    <text evidence="3">The sequence shown here is derived from an EMBL/GenBank/DDBJ whole genome shotgun (WGS) entry which is preliminary data.</text>
</comment>
<dbReference type="SUPFAM" id="SSF56726">
    <property type="entry name" value="DNA topoisomerase IV, alpha subunit"/>
    <property type="match status" value="1"/>
</dbReference>
<accession>A0A2P6NLN4</accession>
<feature type="domain" description="Topoisomerase 6 subunit A/Spo11 TOPRIM" evidence="2">
    <location>
        <begin position="86"/>
        <end position="232"/>
    </location>
</feature>
<evidence type="ECO:0000313" key="3">
    <source>
        <dbReference type="EMBL" id="PRP84885.1"/>
    </source>
</evidence>
<dbReference type="InterPro" id="IPR034136">
    <property type="entry name" value="TOPRIM_Topo6A/Spo11"/>
</dbReference>
<dbReference type="PROSITE" id="PS52041">
    <property type="entry name" value="TOPO_IIB"/>
    <property type="match status" value="1"/>
</dbReference>
<dbReference type="InterPro" id="IPR002815">
    <property type="entry name" value="Spo11/TopoVI_A"/>
</dbReference>
<reference evidence="3 4" key="1">
    <citation type="journal article" date="2018" name="Genome Biol. Evol.">
        <title>Multiple Roots of Fruiting Body Formation in Amoebozoa.</title>
        <authorList>
            <person name="Hillmann F."/>
            <person name="Forbes G."/>
            <person name="Novohradska S."/>
            <person name="Ferling I."/>
            <person name="Riege K."/>
            <person name="Groth M."/>
            <person name="Westermann M."/>
            <person name="Marz M."/>
            <person name="Spaller T."/>
            <person name="Winckler T."/>
            <person name="Schaap P."/>
            <person name="Glockner G."/>
        </authorList>
    </citation>
    <scope>NUCLEOTIDE SEQUENCE [LARGE SCALE GENOMIC DNA]</scope>
    <source>
        <strain evidence="3 4">Jena</strain>
    </source>
</reference>
<keyword evidence="4" id="KW-1185">Reference proteome</keyword>
<sequence length="254" mass="28910">MTNHFSSQMIANSHILDLASILSCSRSCLNIIASPKGMVAGCMEGLRLRWDDSTIRDSDGGGQIVTGIPIANDLEWIDECTTDARYILIVEKESVFDRLCEDRIWASIPLIVICGRGFPDMATRKLVVRLSHKFHLTLLGLFDYNVGGYLVLQAYTNRSMNVLWLGLHRKHLELLKVEPYCVDITAAMTPIKPKAMNTLKRCIAFEEEEHKRELERMMALSMSVELQVLNSSHRHGHELLTPFVARLINMRQWI</sequence>
<dbReference type="PANTHER" id="PTHR10848:SF0">
    <property type="entry name" value="MEIOTIC RECOMBINATION PROTEIN SPO11"/>
    <property type="match status" value="1"/>
</dbReference>
<dbReference type="Pfam" id="PF21180">
    <property type="entry name" value="TOP6A-Spo11_Toprim"/>
    <property type="match status" value="1"/>
</dbReference>
<evidence type="ECO:0000256" key="1">
    <source>
        <dbReference type="PROSITE-ProRule" id="PRU01385"/>
    </source>
</evidence>
<evidence type="ECO:0000313" key="4">
    <source>
        <dbReference type="Proteomes" id="UP000241769"/>
    </source>
</evidence>
<name>A0A2P6NLN4_9EUKA</name>
<dbReference type="AlphaFoldDB" id="A0A2P6NLN4"/>
<dbReference type="GO" id="GO:0007131">
    <property type="term" value="P:reciprocal meiotic recombination"/>
    <property type="evidence" value="ECO:0007669"/>
    <property type="project" value="TreeGrafter"/>
</dbReference>